<dbReference type="GO" id="GO:0004748">
    <property type="term" value="F:ribonucleoside-diphosphate reductase activity, thioredoxin disulfide as acceptor"/>
    <property type="evidence" value="ECO:0007669"/>
    <property type="project" value="TreeGrafter"/>
</dbReference>
<dbReference type="PANTHER" id="PTHR21075">
    <property type="entry name" value="ANAEROBIC RIBONUCLEOSIDE-TRIPHOSPHATE REDUCTASE"/>
    <property type="match status" value="1"/>
</dbReference>
<dbReference type="InterPro" id="IPR012833">
    <property type="entry name" value="NrdD"/>
</dbReference>
<keyword evidence="6" id="KW-1185">Reference proteome</keyword>
<dbReference type="Gene3D" id="3.20.70.20">
    <property type="match status" value="1"/>
</dbReference>
<dbReference type="HOGENOM" id="CLU_002707_0_2_9"/>
<accession>E7MNR3</accession>
<dbReference type="GO" id="GO:0005524">
    <property type="term" value="F:ATP binding"/>
    <property type="evidence" value="ECO:0007669"/>
    <property type="project" value="UniProtKB-UniRule"/>
</dbReference>
<feature type="domain" description="ATP-cone" evidence="4">
    <location>
        <begin position="3"/>
        <end position="96"/>
    </location>
</feature>
<dbReference type="EC" id="1.17.4.2" evidence="5"/>
<organism evidence="5 6">
    <name type="scientific">Solobacterium moorei F0204</name>
    <dbReference type="NCBI Taxonomy" id="706433"/>
    <lineage>
        <taxon>Bacteria</taxon>
        <taxon>Bacillati</taxon>
        <taxon>Bacillota</taxon>
        <taxon>Erysipelotrichia</taxon>
        <taxon>Erysipelotrichales</taxon>
        <taxon>Erysipelotrichaceae</taxon>
        <taxon>Solobacterium</taxon>
    </lineage>
</organism>
<evidence type="ECO:0000313" key="5">
    <source>
        <dbReference type="EMBL" id="EFW24262.1"/>
    </source>
</evidence>
<evidence type="ECO:0000256" key="3">
    <source>
        <dbReference type="PROSITE-ProRule" id="PRU00492"/>
    </source>
</evidence>
<protein>
    <submittedName>
        <fullName evidence="5">Anaerobic ribonucleoside-triphosphate reductase</fullName>
        <ecNumber evidence="5">1.17.4.2</ecNumber>
    </submittedName>
</protein>
<dbReference type="InterPro" id="IPR005144">
    <property type="entry name" value="ATP-cone_dom"/>
</dbReference>
<keyword evidence="5" id="KW-0560">Oxidoreductase</keyword>
<dbReference type="Proteomes" id="UP000004097">
    <property type="component" value="Unassembled WGS sequence"/>
</dbReference>
<dbReference type="AlphaFoldDB" id="E7MNR3"/>
<evidence type="ECO:0000313" key="6">
    <source>
        <dbReference type="Proteomes" id="UP000004097"/>
    </source>
</evidence>
<reference evidence="5 6" key="1">
    <citation type="submission" date="2010-08" db="EMBL/GenBank/DDBJ databases">
        <authorList>
            <person name="Weinstock G."/>
            <person name="Sodergren E."/>
            <person name="Clifton S."/>
            <person name="Fulton L."/>
            <person name="Fulton B."/>
            <person name="Courtney L."/>
            <person name="Fronick C."/>
            <person name="Harrison M."/>
            <person name="Strong C."/>
            <person name="Farmer C."/>
            <person name="Delahaunty K."/>
            <person name="Markovic C."/>
            <person name="Hall O."/>
            <person name="Minx P."/>
            <person name="Tomlinson C."/>
            <person name="Mitreva M."/>
            <person name="Hou S."/>
            <person name="Chen J."/>
            <person name="Wollam A."/>
            <person name="Pepin K.H."/>
            <person name="Johnson M."/>
            <person name="Bhonagiri V."/>
            <person name="Zhang X."/>
            <person name="Suruliraj S."/>
            <person name="Warren W."/>
            <person name="Chinwalla A."/>
            <person name="Mardis E.R."/>
            <person name="Wilson R.K."/>
        </authorList>
    </citation>
    <scope>NUCLEOTIDE SEQUENCE [LARGE SCALE GENOMIC DNA]</scope>
    <source>
        <strain evidence="5 6">F0204</strain>
    </source>
</reference>
<dbReference type="GO" id="GO:0009265">
    <property type="term" value="P:2'-deoxyribonucleotide biosynthetic process"/>
    <property type="evidence" value="ECO:0007669"/>
    <property type="project" value="TreeGrafter"/>
</dbReference>
<sequence>MMYRVKKRDGSTAAFNIKKVASAIRKAFDACDREYTDSVIDLIALRITSDFEPKIQNSLIDVEKIQDSAEKVLSESGYADVSKAYILYRKQRENVRNITNTTFDYHSVVDNYINTGNQHSKGNTTYSVGGLILSNSASITTNYWLSEVYDEEVATAHRDGDIHIHDLNMLTGCNAGWSLKELIQQGLSGVAKQTASAPAKHLITICNQIVNFFGIMQNEWAGAQSFSSFDTYLAPFVRMDHLSFDDVKQSMQTLIYGLNTPSRWGTISPFANICFDWTAPEDLAKRPAIVGGEEQDFTYGDCQDEMAIINRAFLEVILEGDAEGNIFSFPIPTYAITKKFDWNSDNAKLLLEVTVKTGLPYFANFINGDLKQKNARSIFSGTHFNAKKLFKKTGGLFAYGENTGTIGTVSINMARLAYLAKDEEDFLKHLDKVLDISARSLSTKRQVLASLLEAGLYPYTKHYLGSFDNHFSSIGIVGMNEACMNAKWIRKGLDTEDAKDFAENVLMHVRKRLKEYQADYHELFSIEAVAAGDISHRFALKDQKEYPDMVIAMQGDTPYYTGSTELPIDGNVDLFTRLDIQNRMQEIYTGGTIFNVRLAKNEYDAKGIAVLLGRIMENYTIPYITLNTCNRDYPIEGYLYQEAVNER</sequence>
<evidence type="ECO:0000259" key="4">
    <source>
        <dbReference type="PROSITE" id="PS51161"/>
    </source>
</evidence>
<dbReference type="PANTHER" id="PTHR21075:SF0">
    <property type="entry name" value="ANAEROBIC RIBONUCLEOSIDE-TRIPHOSPHATE REDUCTASE"/>
    <property type="match status" value="1"/>
</dbReference>
<dbReference type="SUPFAM" id="SSF51998">
    <property type="entry name" value="PFL-like glycyl radical enzymes"/>
    <property type="match status" value="1"/>
</dbReference>
<dbReference type="GO" id="GO:0031250">
    <property type="term" value="C:anaerobic ribonucleoside-triphosphate reductase complex"/>
    <property type="evidence" value="ECO:0007669"/>
    <property type="project" value="TreeGrafter"/>
</dbReference>
<dbReference type="STRING" id="706433.HMPREF9430_01183"/>
<evidence type="ECO:0000256" key="1">
    <source>
        <dbReference type="ARBA" id="ARBA00022741"/>
    </source>
</evidence>
<keyword evidence="1 3" id="KW-0547">Nucleotide-binding</keyword>
<dbReference type="PROSITE" id="PS51161">
    <property type="entry name" value="ATP_CONE"/>
    <property type="match status" value="1"/>
</dbReference>
<dbReference type="GO" id="GO:0008998">
    <property type="term" value="F:ribonucleoside-triphosphate reductase (thioredoxin) activity"/>
    <property type="evidence" value="ECO:0007669"/>
    <property type="project" value="UniProtKB-EC"/>
</dbReference>
<dbReference type="NCBIfam" id="TIGR02487">
    <property type="entry name" value="NrdD"/>
    <property type="match status" value="1"/>
</dbReference>
<dbReference type="eggNOG" id="COG1328">
    <property type="taxonomic scope" value="Bacteria"/>
</dbReference>
<name>E7MNR3_9FIRM</name>
<comment type="caution">
    <text evidence="5">The sequence shown here is derived from an EMBL/GenBank/DDBJ whole genome shotgun (WGS) entry which is preliminary data.</text>
</comment>
<dbReference type="GO" id="GO:0006260">
    <property type="term" value="P:DNA replication"/>
    <property type="evidence" value="ECO:0007669"/>
    <property type="project" value="InterPro"/>
</dbReference>
<proteinExistence type="predicted"/>
<evidence type="ECO:0000256" key="2">
    <source>
        <dbReference type="ARBA" id="ARBA00022840"/>
    </source>
</evidence>
<dbReference type="Pfam" id="PF03477">
    <property type="entry name" value="ATP-cone"/>
    <property type="match status" value="1"/>
</dbReference>
<dbReference type="NCBIfam" id="NF006126">
    <property type="entry name" value="PRK08270.1"/>
    <property type="match status" value="1"/>
</dbReference>
<keyword evidence="2 3" id="KW-0067">ATP-binding</keyword>
<dbReference type="EMBL" id="AECQ01000026">
    <property type="protein sequence ID" value="EFW24262.1"/>
    <property type="molecule type" value="Genomic_DNA"/>
</dbReference>
<gene>
    <name evidence="5" type="primary">nrdD</name>
    <name evidence="5" type="ORF">HMPREF9430_01183</name>
</gene>
<dbReference type="Pfam" id="PF13597">
    <property type="entry name" value="NRDD"/>
    <property type="match status" value="1"/>
</dbReference>